<keyword evidence="4" id="KW-0539">Nucleus</keyword>
<dbReference type="GO" id="GO:0005730">
    <property type="term" value="C:nucleolus"/>
    <property type="evidence" value="ECO:0007669"/>
    <property type="project" value="UniProtKB-SubCell"/>
</dbReference>
<dbReference type="GO" id="GO:0019843">
    <property type="term" value="F:rRNA binding"/>
    <property type="evidence" value="ECO:0007669"/>
    <property type="project" value="TreeGrafter"/>
</dbReference>
<protein>
    <recommendedName>
        <fullName evidence="8">Ribosomal RNA-processing protein 17</fullName>
    </recommendedName>
</protein>
<dbReference type="STRING" id="246404.A0A507E8P9"/>
<accession>A0A507E8P9</accession>
<evidence type="ECO:0000256" key="5">
    <source>
        <dbReference type="SAM" id="MobiDB-lite"/>
    </source>
</evidence>
<comment type="caution">
    <text evidence="6">The sequence shown here is derived from an EMBL/GenBank/DDBJ whole genome shotgun (WGS) entry which is preliminary data.</text>
</comment>
<feature type="compositionally biased region" description="Basic and acidic residues" evidence="5">
    <location>
        <begin position="1"/>
        <end position="42"/>
    </location>
</feature>
<comment type="similarity">
    <text evidence="2">Belongs to the RRP17 family.</text>
</comment>
<evidence type="ECO:0008006" key="8">
    <source>
        <dbReference type="Google" id="ProtNLM"/>
    </source>
</evidence>
<feature type="compositionally biased region" description="Basic residues" evidence="5">
    <location>
        <begin position="53"/>
        <end position="64"/>
    </location>
</feature>
<dbReference type="AlphaFoldDB" id="A0A507E8P9"/>
<dbReference type="InterPro" id="IPR019186">
    <property type="entry name" value="Nucleolar_protein_12"/>
</dbReference>
<dbReference type="Proteomes" id="UP000320333">
    <property type="component" value="Unassembled WGS sequence"/>
</dbReference>
<proteinExistence type="inferred from homology"/>
<evidence type="ECO:0000256" key="3">
    <source>
        <dbReference type="ARBA" id="ARBA00023054"/>
    </source>
</evidence>
<feature type="region of interest" description="Disordered" evidence="5">
    <location>
        <begin position="143"/>
        <end position="167"/>
    </location>
</feature>
<evidence type="ECO:0000256" key="2">
    <source>
        <dbReference type="ARBA" id="ARBA00007175"/>
    </source>
</evidence>
<keyword evidence="3" id="KW-0175">Coiled coil</keyword>
<dbReference type="OrthoDB" id="551633at2759"/>
<comment type="subcellular location">
    <subcellularLocation>
        <location evidence="1">Nucleus</location>
        <location evidence="1">Nucleolus</location>
    </subcellularLocation>
</comment>
<dbReference type="PANTHER" id="PTHR14577">
    <property type="entry name" value="NUCLEOLAR PROTEIN 12"/>
    <property type="match status" value="1"/>
</dbReference>
<name>A0A507E8P9_9FUNG</name>
<gene>
    <name evidence="6" type="ORF">CcCBS67573_g09003</name>
</gene>
<reference evidence="6 7" key="1">
    <citation type="journal article" date="2019" name="Sci. Rep.">
        <title>Comparative genomics of chytrid fungi reveal insights into the obligate biotrophic and pathogenic lifestyle of Synchytrium endobioticum.</title>
        <authorList>
            <person name="van de Vossenberg B.T.L.H."/>
            <person name="Warris S."/>
            <person name="Nguyen H.D.T."/>
            <person name="van Gent-Pelzer M.P.E."/>
            <person name="Joly D.L."/>
            <person name="van de Geest H.C."/>
            <person name="Bonants P.J.M."/>
            <person name="Smith D.S."/>
            <person name="Levesque C.A."/>
            <person name="van der Lee T.A.J."/>
        </authorList>
    </citation>
    <scope>NUCLEOTIDE SEQUENCE [LARGE SCALE GENOMIC DNA]</scope>
    <source>
        <strain evidence="6 7">CBS 675.73</strain>
    </source>
</reference>
<organism evidence="6 7">
    <name type="scientific">Chytriomyces confervae</name>
    <dbReference type="NCBI Taxonomy" id="246404"/>
    <lineage>
        <taxon>Eukaryota</taxon>
        <taxon>Fungi</taxon>
        <taxon>Fungi incertae sedis</taxon>
        <taxon>Chytridiomycota</taxon>
        <taxon>Chytridiomycota incertae sedis</taxon>
        <taxon>Chytridiomycetes</taxon>
        <taxon>Chytridiales</taxon>
        <taxon>Chytriomycetaceae</taxon>
        <taxon>Chytriomyces</taxon>
    </lineage>
</organism>
<dbReference type="PANTHER" id="PTHR14577:SF0">
    <property type="entry name" value="NUCLEOLAR PROTEIN 12"/>
    <property type="match status" value="1"/>
</dbReference>
<feature type="region of interest" description="Disordered" evidence="5">
    <location>
        <begin position="1"/>
        <end position="81"/>
    </location>
</feature>
<evidence type="ECO:0000256" key="4">
    <source>
        <dbReference type="ARBA" id="ARBA00023242"/>
    </source>
</evidence>
<dbReference type="Pfam" id="PF09805">
    <property type="entry name" value="Nop25"/>
    <property type="match status" value="1"/>
</dbReference>
<evidence type="ECO:0000313" key="7">
    <source>
        <dbReference type="Proteomes" id="UP000320333"/>
    </source>
</evidence>
<evidence type="ECO:0000313" key="6">
    <source>
        <dbReference type="EMBL" id="TPX60439.1"/>
    </source>
</evidence>
<evidence type="ECO:0000256" key="1">
    <source>
        <dbReference type="ARBA" id="ARBA00004604"/>
    </source>
</evidence>
<keyword evidence="7" id="KW-1185">Reference proteome</keyword>
<sequence length="188" mass="21124">MAPNARPKDAKGKDSKGKDGKSRGDSKGRDFKGKDSKGKDSKGGGGGGGKSFSKGKGRKGKHEKVKPYSFKVSAKAKKNQEELIEYDDASRSDYLTGFHKRNLEKIKKAKERDAALDRETLRESRKEKRLRISGVMDEIEHIESINESRRQAQLQRESESERSSNVVEKKFVSKSNKLVTVTIEDFEM</sequence>
<dbReference type="EMBL" id="QEAP01000689">
    <property type="protein sequence ID" value="TPX60439.1"/>
    <property type="molecule type" value="Genomic_DNA"/>
</dbReference>